<comment type="caution">
    <text evidence="2">The sequence shown here is derived from an EMBL/GenBank/DDBJ whole genome shotgun (WGS) entry which is preliminary data.</text>
</comment>
<gene>
    <name evidence="2" type="ORF">JVT61DRAFT_12743</name>
</gene>
<dbReference type="Proteomes" id="UP000683000">
    <property type="component" value="Unassembled WGS sequence"/>
</dbReference>
<name>A0A8I3ACJ3_9AGAM</name>
<dbReference type="AlphaFoldDB" id="A0A8I3ACJ3"/>
<dbReference type="EMBL" id="JAGFBS010000006">
    <property type="protein sequence ID" value="KAG6378483.1"/>
    <property type="molecule type" value="Genomic_DNA"/>
</dbReference>
<evidence type="ECO:0008006" key="4">
    <source>
        <dbReference type="Google" id="ProtNLM"/>
    </source>
</evidence>
<feature type="signal peptide" evidence="1">
    <location>
        <begin position="1"/>
        <end position="26"/>
    </location>
</feature>
<evidence type="ECO:0000313" key="3">
    <source>
        <dbReference type="Proteomes" id="UP000683000"/>
    </source>
</evidence>
<evidence type="ECO:0000313" key="2">
    <source>
        <dbReference type="EMBL" id="KAG6378483.1"/>
    </source>
</evidence>
<protein>
    <recommendedName>
        <fullName evidence="4">F-box domain-containing protein</fullName>
    </recommendedName>
</protein>
<organism evidence="2 3">
    <name type="scientific">Boletus reticuloceps</name>
    <dbReference type="NCBI Taxonomy" id="495285"/>
    <lineage>
        <taxon>Eukaryota</taxon>
        <taxon>Fungi</taxon>
        <taxon>Dikarya</taxon>
        <taxon>Basidiomycota</taxon>
        <taxon>Agaricomycotina</taxon>
        <taxon>Agaricomycetes</taxon>
        <taxon>Agaricomycetidae</taxon>
        <taxon>Boletales</taxon>
        <taxon>Boletineae</taxon>
        <taxon>Boletaceae</taxon>
        <taxon>Boletoideae</taxon>
        <taxon>Boletus</taxon>
    </lineage>
</organism>
<reference evidence="2" key="1">
    <citation type="submission" date="2021-03" db="EMBL/GenBank/DDBJ databases">
        <title>Evolutionary innovations through gain and loss of genes in the ectomycorrhizal Boletales.</title>
        <authorList>
            <person name="Wu G."/>
            <person name="Miyauchi S."/>
            <person name="Morin E."/>
            <person name="Yang Z.-L."/>
            <person name="Xu J."/>
            <person name="Martin F.M."/>
        </authorList>
    </citation>
    <scope>NUCLEOTIDE SEQUENCE</scope>
    <source>
        <strain evidence="2">BR01</strain>
    </source>
</reference>
<sequence>MSLPVELVLAIANLVPLTSLPALARASSGLCHIAQSVLYRHVSASHNLAIVPLLARKPHIARHVRSFYIALDALAPLFSRFYSVLAGALHNMSDLHSLHLLVDANLSWVLRDPCVYPNLVHFTCTFSFDDNVAASSNTPQQFIGSSRAAALIVPGRPVNSIHLNDSTLTDDVIPLLARSTGPVLVLGAVTNASPVPLLQLLHRHLPRLAYLRVMSTQNLFQPPSPEFYEQVANVLTSFPELNAFELSGMHWGSQRKADNDSKRVWQSSPLSNPTFPSDEHVLFGTDIFLAY</sequence>
<dbReference type="OrthoDB" id="613763at2759"/>
<proteinExistence type="predicted"/>
<evidence type="ECO:0000256" key="1">
    <source>
        <dbReference type="SAM" id="SignalP"/>
    </source>
</evidence>
<feature type="chain" id="PRO_5034395013" description="F-box domain-containing protein" evidence="1">
    <location>
        <begin position="27"/>
        <end position="291"/>
    </location>
</feature>
<accession>A0A8I3ACJ3</accession>
<keyword evidence="1" id="KW-0732">Signal</keyword>
<keyword evidence="3" id="KW-1185">Reference proteome</keyword>